<comment type="caution">
    <text evidence="3">The sequence shown here is derived from an EMBL/GenBank/DDBJ whole genome shotgun (WGS) entry which is preliminary data.</text>
</comment>
<organism evidence="3 4">
    <name type="scientific">Nocardiopsis suaedae</name>
    <dbReference type="NCBI Taxonomy" id="3018444"/>
    <lineage>
        <taxon>Bacteria</taxon>
        <taxon>Bacillati</taxon>
        <taxon>Actinomycetota</taxon>
        <taxon>Actinomycetes</taxon>
        <taxon>Streptosporangiales</taxon>
        <taxon>Nocardiopsidaceae</taxon>
        <taxon>Nocardiopsis</taxon>
    </lineage>
</organism>
<dbReference type="InterPro" id="IPR002397">
    <property type="entry name" value="Cyt_P450_B"/>
</dbReference>
<dbReference type="PROSITE" id="PS00086">
    <property type="entry name" value="CYTOCHROME_P450"/>
    <property type="match status" value="1"/>
</dbReference>
<keyword evidence="2" id="KW-0349">Heme</keyword>
<evidence type="ECO:0000313" key="3">
    <source>
        <dbReference type="EMBL" id="MDA2804154.1"/>
    </source>
</evidence>
<dbReference type="SUPFAM" id="SSF48264">
    <property type="entry name" value="Cytochrome P450"/>
    <property type="match status" value="1"/>
</dbReference>
<evidence type="ECO:0000256" key="2">
    <source>
        <dbReference type="RuleBase" id="RU000461"/>
    </source>
</evidence>
<dbReference type="InterPro" id="IPR036396">
    <property type="entry name" value="Cyt_P450_sf"/>
</dbReference>
<protein>
    <submittedName>
        <fullName evidence="3">Cytochrome P450</fullName>
    </submittedName>
</protein>
<keyword evidence="2" id="KW-0479">Metal-binding</keyword>
<gene>
    <name evidence="3" type="ORF">O4U47_06490</name>
</gene>
<dbReference type="Gene3D" id="1.10.630.10">
    <property type="entry name" value="Cytochrome P450"/>
    <property type="match status" value="1"/>
</dbReference>
<keyword evidence="2" id="KW-0560">Oxidoreductase</keyword>
<accession>A0ABT4TIR2</accession>
<reference evidence="3" key="1">
    <citation type="submission" date="2023-01" db="EMBL/GenBank/DDBJ databases">
        <title>Draft genome sequence of Nocardiopsis sp. LSu2-4 isolated from halophytes.</title>
        <authorList>
            <person name="Duangmal K."/>
            <person name="Chantavorakit T."/>
        </authorList>
    </citation>
    <scope>NUCLEOTIDE SEQUENCE</scope>
    <source>
        <strain evidence="3">LSu2-4</strain>
    </source>
</reference>
<evidence type="ECO:0000256" key="1">
    <source>
        <dbReference type="ARBA" id="ARBA00010617"/>
    </source>
</evidence>
<evidence type="ECO:0000313" key="4">
    <source>
        <dbReference type="Proteomes" id="UP001165685"/>
    </source>
</evidence>
<keyword evidence="4" id="KW-1185">Reference proteome</keyword>
<dbReference type="PRINTS" id="PR00359">
    <property type="entry name" value="BP450"/>
</dbReference>
<dbReference type="InterPro" id="IPR017972">
    <property type="entry name" value="Cyt_P450_CS"/>
</dbReference>
<dbReference type="PANTHER" id="PTHR46696:SF1">
    <property type="entry name" value="CYTOCHROME P450 YJIB-RELATED"/>
    <property type="match status" value="1"/>
</dbReference>
<proteinExistence type="inferred from homology"/>
<sequence length="421" mass="46523">MTASDTVFDLGSPEFMDDTPRGYARMREGAPLVRIAFPGVDYTTWMATRYDVVRDVLNDPRFLRDAARVPGLEGAGVLDQIVQAFGVTDEYKRYMRGLLTTDGDDHARLRKLVSRAFTVRRVNGLRPRIRAIAEQALDAVEGREEFDVLRDYGFPLSGNVICELVGIEESERAQWRAWMHTIAEGAPERYNDSFMQMVDAVLRDVADRRALAARGEAPDDLLTALIHARDEDGGRLSEDELVAMVLIIVQGGHHTTAHFVANSVLALQRNPDQLSVLRGDPGLMPRAVHELLRLHGPAPMAGVAHAKEDVEVHGVRIPRGDAVVCALTGANRDPAAFDEPERLDLTREPAGRRETHVSFGHGPHYCLGAALARTEGEIALELLMERYPDLTLAVAPEDLERFDQPGSRHLASLPVRPRGGT</sequence>
<dbReference type="PANTHER" id="PTHR46696">
    <property type="entry name" value="P450, PUTATIVE (EUROFUNG)-RELATED"/>
    <property type="match status" value="1"/>
</dbReference>
<dbReference type="InterPro" id="IPR001128">
    <property type="entry name" value="Cyt_P450"/>
</dbReference>
<keyword evidence="2" id="KW-0503">Monooxygenase</keyword>
<dbReference type="CDD" id="cd11029">
    <property type="entry name" value="CYP107-like"/>
    <property type="match status" value="1"/>
</dbReference>
<dbReference type="RefSeq" id="WP_270676680.1">
    <property type="nucleotide sequence ID" value="NZ_JAQFWP010000008.1"/>
</dbReference>
<dbReference type="EMBL" id="JAQFWP010000008">
    <property type="protein sequence ID" value="MDA2804154.1"/>
    <property type="molecule type" value="Genomic_DNA"/>
</dbReference>
<keyword evidence="2" id="KW-0408">Iron</keyword>
<dbReference type="Proteomes" id="UP001165685">
    <property type="component" value="Unassembled WGS sequence"/>
</dbReference>
<comment type="similarity">
    <text evidence="1 2">Belongs to the cytochrome P450 family.</text>
</comment>
<dbReference type="Pfam" id="PF00067">
    <property type="entry name" value="p450"/>
    <property type="match status" value="2"/>
</dbReference>
<name>A0ABT4TIR2_9ACTN</name>